<evidence type="ECO:0000313" key="5">
    <source>
        <dbReference type="Proteomes" id="UP001500886"/>
    </source>
</evidence>
<evidence type="ECO:0000313" key="4">
    <source>
        <dbReference type="EMBL" id="GAA2714341.1"/>
    </source>
</evidence>
<evidence type="ECO:0000259" key="3">
    <source>
        <dbReference type="Pfam" id="PF26607"/>
    </source>
</evidence>
<keyword evidence="5" id="KW-1185">Reference proteome</keyword>
<evidence type="ECO:0000256" key="2">
    <source>
        <dbReference type="SAM" id="MobiDB-lite"/>
    </source>
</evidence>
<name>A0ABN3TPX4_9ACTN</name>
<organism evidence="4 5">
    <name type="scientific">Streptomyces luteosporeus</name>
    <dbReference type="NCBI Taxonomy" id="173856"/>
    <lineage>
        <taxon>Bacteria</taxon>
        <taxon>Bacillati</taxon>
        <taxon>Actinomycetota</taxon>
        <taxon>Actinomycetes</taxon>
        <taxon>Kitasatosporales</taxon>
        <taxon>Streptomycetaceae</taxon>
        <taxon>Streptomyces</taxon>
    </lineage>
</organism>
<feature type="domain" description="PLL-like beta propeller" evidence="3">
    <location>
        <begin position="351"/>
        <end position="533"/>
    </location>
</feature>
<dbReference type="InterPro" id="IPR024078">
    <property type="entry name" value="LmbE-like_dom_sf"/>
</dbReference>
<accession>A0ABN3TPX4</accession>
<dbReference type="Pfam" id="PF02585">
    <property type="entry name" value="PIG-L"/>
    <property type="match status" value="1"/>
</dbReference>
<dbReference type="InterPro" id="IPR058502">
    <property type="entry name" value="PLL-like_beta-prop"/>
</dbReference>
<dbReference type="Gene3D" id="2.120.10.70">
    <property type="entry name" value="Fucose-specific lectin"/>
    <property type="match status" value="1"/>
</dbReference>
<dbReference type="Pfam" id="PF26607">
    <property type="entry name" value="DUF8189"/>
    <property type="match status" value="1"/>
</dbReference>
<sequence>MLAAMLALAAAGCTSKTQEQPKPVTVTPRAQVPVGDDGASGATSMQIVAHPDDDLYFMNPDVRQSIDANDKVVSVYVTSGEADGRNKVPGRKERLKPDFAGYAGARQQGLRQAYALMAAGDPHAEWKRGVLPLPGGLQAETDTLVSHPGVVLVFLGIAQHTADDKAGGGKDVRLPALWSDPKAVSKTRVAAGSTVQESHPIDRGAVIDALAAVLDHFRPTLVRTMDLDPDMQVHDARNRLHHDQAGYSDHPDHTAAALFTYAALQRYRGPGKGAHYTVTAYRGYYNERWPQNLPDAAVRRKVAVLNAYGGAPGSCDFPAGCGDYDVGQNRAYGTGWAQRTSYRYPGNATWVLPDADGRLTAFGVLDQQAALWHESSPGSGKWQGPKLLGGGPLLPGLTAGLTHDGRWQVFAERISGLGTGPDDNSRELVVAEQDRKNGDFGPWTSLGNPEDRAARGRRVGGPVVARNADGSAQLFARNWAKGVATRHQQPDGTWTPWTQLDGGAEVQEGLAAVTDTKGRIHVFGSGHDTVHHWVQRQPGGTFEHLPTKLPLPADPPAALARPDGSLLLVIREPKTATLLAYRLPAGATEWERLQLGLAARGFGPATLLPAGEHTLIAARNDNGSTSLALWRTGKTPRWTTQPGLAVGTAALATAKGKKHTVAWLGTDAKLHAAGVK</sequence>
<keyword evidence="1" id="KW-0862">Zinc</keyword>
<feature type="region of interest" description="Disordered" evidence="2">
    <location>
        <begin position="12"/>
        <end position="40"/>
    </location>
</feature>
<comment type="caution">
    <text evidence="4">The sequence shown here is derived from an EMBL/GenBank/DDBJ whole genome shotgun (WGS) entry which is preliminary data.</text>
</comment>
<dbReference type="Gene3D" id="3.40.50.10320">
    <property type="entry name" value="LmbE-like"/>
    <property type="match status" value="1"/>
</dbReference>
<dbReference type="PANTHER" id="PTHR12993:SF26">
    <property type="entry name" value="1D-MYO-INOSITOL 2-ACETAMIDO-2-DEOXY-ALPHA-D-GLUCOPYRANOSIDE DEACETYLASE"/>
    <property type="match status" value="1"/>
</dbReference>
<proteinExistence type="predicted"/>
<dbReference type="InterPro" id="IPR003737">
    <property type="entry name" value="GlcNAc_PI_deacetylase-related"/>
</dbReference>
<dbReference type="PANTHER" id="PTHR12993">
    <property type="entry name" value="N-ACETYLGLUCOSAMINYL-PHOSPHATIDYLINOSITOL DE-N-ACETYLASE-RELATED"/>
    <property type="match status" value="1"/>
</dbReference>
<protein>
    <submittedName>
        <fullName evidence="4">PIG-L family deacetylase</fullName>
    </submittedName>
</protein>
<dbReference type="EMBL" id="BAAASL010000007">
    <property type="protein sequence ID" value="GAA2714341.1"/>
    <property type="molecule type" value="Genomic_DNA"/>
</dbReference>
<reference evidence="4 5" key="1">
    <citation type="journal article" date="2019" name="Int. J. Syst. Evol. Microbiol.">
        <title>The Global Catalogue of Microorganisms (GCM) 10K type strain sequencing project: providing services to taxonomists for standard genome sequencing and annotation.</title>
        <authorList>
            <consortium name="The Broad Institute Genomics Platform"/>
            <consortium name="The Broad Institute Genome Sequencing Center for Infectious Disease"/>
            <person name="Wu L."/>
            <person name="Ma J."/>
        </authorList>
    </citation>
    <scope>NUCLEOTIDE SEQUENCE [LARGE SCALE GENOMIC DNA]</scope>
    <source>
        <strain evidence="4 5">JCM 4542</strain>
    </source>
</reference>
<dbReference type="Proteomes" id="UP001500886">
    <property type="component" value="Unassembled WGS sequence"/>
</dbReference>
<evidence type="ECO:0000256" key="1">
    <source>
        <dbReference type="ARBA" id="ARBA00022833"/>
    </source>
</evidence>
<gene>
    <name evidence="4" type="ORF">GCM10010315_21410</name>
</gene>
<dbReference type="SUPFAM" id="SSF102588">
    <property type="entry name" value="LmbE-like"/>
    <property type="match status" value="1"/>
</dbReference>
<dbReference type="SUPFAM" id="SSF89372">
    <property type="entry name" value="Fucose-specific lectin"/>
    <property type="match status" value="1"/>
</dbReference>